<name>A0A2Z6ZVR9_9LAMI</name>
<proteinExistence type="predicted"/>
<sequence>MTSPERRPAGGAATTKNRGGSARRRAMRDARPRATTRPATIVCPASLDQWRHQARNVRPARFLVTRPSTDSALPRHATNARPAVEIQARHGAISHDRPSAISREKPATLAAFRAEGARPVRASARGGERGPPHTAAAGWPTSKKRHFTVGGGRYRQSGPRPETRLLRQPALEGLTRSVRTDCPRRIGRKQFSGERSGGGDGL</sequence>
<keyword evidence="3" id="KW-1185">Reference proteome</keyword>
<evidence type="ECO:0000313" key="2">
    <source>
        <dbReference type="EMBL" id="KZV06987.1"/>
    </source>
</evidence>
<gene>
    <name evidence="2" type="ORF">F511_45532</name>
</gene>
<dbReference type="AlphaFoldDB" id="A0A2Z6ZVR9"/>
<dbReference type="Proteomes" id="UP000250235">
    <property type="component" value="Unassembled WGS sequence"/>
</dbReference>
<dbReference type="EMBL" id="KV048660">
    <property type="protein sequence ID" value="KZV06987.1"/>
    <property type="molecule type" value="Genomic_DNA"/>
</dbReference>
<accession>A0A2Z6ZVR9</accession>
<feature type="region of interest" description="Disordered" evidence="1">
    <location>
        <begin position="1"/>
        <end position="40"/>
    </location>
</feature>
<evidence type="ECO:0000256" key="1">
    <source>
        <dbReference type="SAM" id="MobiDB-lite"/>
    </source>
</evidence>
<organism evidence="2 3">
    <name type="scientific">Dorcoceras hygrometricum</name>
    <dbReference type="NCBI Taxonomy" id="472368"/>
    <lineage>
        <taxon>Eukaryota</taxon>
        <taxon>Viridiplantae</taxon>
        <taxon>Streptophyta</taxon>
        <taxon>Embryophyta</taxon>
        <taxon>Tracheophyta</taxon>
        <taxon>Spermatophyta</taxon>
        <taxon>Magnoliopsida</taxon>
        <taxon>eudicotyledons</taxon>
        <taxon>Gunneridae</taxon>
        <taxon>Pentapetalae</taxon>
        <taxon>asterids</taxon>
        <taxon>lamiids</taxon>
        <taxon>Lamiales</taxon>
        <taxon>Gesneriaceae</taxon>
        <taxon>Didymocarpoideae</taxon>
        <taxon>Trichosporeae</taxon>
        <taxon>Loxocarpinae</taxon>
        <taxon>Dorcoceras</taxon>
    </lineage>
</organism>
<feature type="region of interest" description="Disordered" evidence="1">
    <location>
        <begin position="121"/>
        <end position="202"/>
    </location>
</feature>
<evidence type="ECO:0000313" key="3">
    <source>
        <dbReference type="Proteomes" id="UP000250235"/>
    </source>
</evidence>
<reference evidence="2 3" key="1">
    <citation type="journal article" date="2015" name="Proc. Natl. Acad. Sci. U.S.A.">
        <title>The resurrection genome of Boea hygrometrica: A blueprint for survival of dehydration.</title>
        <authorList>
            <person name="Xiao L."/>
            <person name="Yang G."/>
            <person name="Zhang L."/>
            <person name="Yang X."/>
            <person name="Zhao S."/>
            <person name="Ji Z."/>
            <person name="Zhou Q."/>
            <person name="Hu M."/>
            <person name="Wang Y."/>
            <person name="Chen M."/>
            <person name="Xu Y."/>
            <person name="Jin H."/>
            <person name="Xiao X."/>
            <person name="Hu G."/>
            <person name="Bao F."/>
            <person name="Hu Y."/>
            <person name="Wan P."/>
            <person name="Li L."/>
            <person name="Deng X."/>
            <person name="Kuang T."/>
            <person name="Xiang C."/>
            <person name="Zhu J.K."/>
            <person name="Oliver M.J."/>
            <person name="He Y."/>
        </authorList>
    </citation>
    <scope>NUCLEOTIDE SEQUENCE [LARGE SCALE GENOMIC DNA]</scope>
    <source>
        <strain evidence="3">cv. XS01</strain>
    </source>
</reference>
<protein>
    <submittedName>
        <fullName evidence="2">Uncharacterized protein</fullName>
    </submittedName>
</protein>